<reference evidence="3 4" key="1">
    <citation type="journal article" date="2015" name="Genome Announc.">
        <title>Expanding the biotechnology potential of lactobacilli through comparative genomics of 213 strains and associated genera.</title>
        <authorList>
            <person name="Sun Z."/>
            <person name="Harris H.M."/>
            <person name="McCann A."/>
            <person name="Guo C."/>
            <person name="Argimon S."/>
            <person name="Zhang W."/>
            <person name="Yang X."/>
            <person name="Jeffery I.B."/>
            <person name="Cooney J.C."/>
            <person name="Kagawa T.F."/>
            <person name="Liu W."/>
            <person name="Song Y."/>
            <person name="Salvetti E."/>
            <person name="Wrobel A."/>
            <person name="Rasinkangas P."/>
            <person name="Parkhill J."/>
            <person name="Rea M.C."/>
            <person name="O'Sullivan O."/>
            <person name="Ritari J."/>
            <person name="Douillard F.P."/>
            <person name="Paul Ross R."/>
            <person name="Yang R."/>
            <person name="Briner A.E."/>
            <person name="Felis G.E."/>
            <person name="de Vos W.M."/>
            <person name="Barrangou R."/>
            <person name="Klaenhammer T.R."/>
            <person name="Caufield P.W."/>
            <person name="Cui Y."/>
            <person name="Zhang H."/>
            <person name="O'Toole P.W."/>
        </authorList>
    </citation>
    <scope>NUCLEOTIDE SEQUENCE [LARGE SCALE GENOMIC DNA]</scope>
    <source>
        <strain evidence="3 4">DSM 5707</strain>
    </source>
</reference>
<dbReference type="Pfam" id="PF03703">
    <property type="entry name" value="bPH_2"/>
    <property type="match status" value="1"/>
</dbReference>
<dbReference type="EMBL" id="AZGK01000004">
    <property type="protein sequence ID" value="KRM46838.1"/>
    <property type="molecule type" value="Genomic_DNA"/>
</dbReference>
<name>A0A0R1Z4H6_9LACO</name>
<keyword evidence="1" id="KW-0812">Transmembrane</keyword>
<feature type="transmembrane region" description="Helical" evidence="1">
    <location>
        <begin position="55"/>
        <end position="76"/>
    </location>
</feature>
<feature type="transmembrane region" description="Helical" evidence="1">
    <location>
        <begin position="28"/>
        <end position="49"/>
    </location>
</feature>
<dbReference type="PATRIC" id="fig|1423784.4.peg.1785"/>
<accession>A0A0R1Z4H6</accession>
<keyword evidence="1" id="KW-1133">Transmembrane helix</keyword>
<gene>
    <name evidence="3" type="ORF">FC51_GL001751</name>
</gene>
<protein>
    <recommendedName>
        <fullName evidence="2">YdbS-like PH domain-containing protein</fullName>
    </recommendedName>
</protein>
<dbReference type="PANTHER" id="PTHR34473:SF2">
    <property type="entry name" value="UPF0699 TRANSMEMBRANE PROTEIN YDBT"/>
    <property type="match status" value="1"/>
</dbReference>
<sequence length="168" mass="19049">MRLLKEVIIVNESSHLPKQIKTVWRISAVLNALLAAVVGLGAMIGYHFFHFQWLFYAADFFFVVAVIDLIVELTLVPYRYSFWLYTLTDNAVELRSGFIFRKLISIPIARVQDVTLSAGPILQFQKLQEIRITTASTSHKIDGVEPAVGEQLRKQIMKLAVEVGENDV</sequence>
<proteinExistence type="predicted"/>
<evidence type="ECO:0000256" key="1">
    <source>
        <dbReference type="SAM" id="Phobius"/>
    </source>
</evidence>
<feature type="domain" description="YdbS-like PH" evidence="2">
    <location>
        <begin position="81"/>
        <end position="156"/>
    </location>
</feature>
<keyword evidence="1" id="KW-0472">Membrane</keyword>
<organism evidence="3 4">
    <name type="scientific">Lentilactobacillus parabuchneri DSM 5707 = NBRC 107865</name>
    <dbReference type="NCBI Taxonomy" id="1423784"/>
    <lineage>
        <taxon>Bacteria</taxon>
        <taxon>Bacillati</taxon>
        <taxon>Bacillota</taxon>
        <taxon>Bacilli</taxon>
        <taxon>Lactobacillales</taxon>
        <taxon>Lactobacillaceae</taxon>
        <taxon>Lentilactobacillus</taxon>
    </lineage>
</organism>
<dbReference type="InterPro" id="IPR005182">
    <property type="entry name" value="YdbS-like_PH"/>
</dbReference>
<dbReference type="Proteomes" id="UP000051957">
    <property type="component" value="Unassembled WGS sequence"/>
</dbReference>
<evidence type="ECO:0000313" key="4">
    <source>
        <dbReference type="Proteomes" id="UP000051957"/>
    </source>
</evidence>
<dbReference type="PANTHER" id="PTHR34473">
    <property type="entry name" value="UPF0699 TRANSMEMBRANE PROTEIN YDBS"/>
    <property type="match status" value="1"/>
</dbReference>
<evidence type="ECO:0000259" key="2">
    <source>
        <dbReference type="Pfam" id="PF03703"/>
    </source>
</evidence>
<comment type="caution">
    <text evidence="3">The sequence shown here is derived from an EMBL/GenBank/DDBJ whole genome shotgun (WGS) entry which is preliminary data.</text>
</comment>
<dbReference type="AlphaFoldDB" id="A0A0R1Z4H6"/>
<evidence type="ECO:0000313" key="3">
    <source>
        <dbReference type="EMBL" id="KRM46838.1"/>
    </source>
</evidence>